<feature type="non-terminal residue" evidence="2">
    <location>
        <position position="192"/>
    </location>
</feature>
<dbReference type="InterPro" id="IPR024079">
    <property type="entry name" value="MetalloPept_cat_dom_sf"/>
</dbReference>
<protein>
    <submittedName>
        <fullName evidence="2">Endothelin-converting enzyme</fullName>
    </submittedName>
</protein>
<evidence type="ECO:0000313" key="2">
    <source>
        <dbReference type="EMBL" id="TNN04976.1"/>
    </source>
</evidence>
<dbReference type="Gene3D" id="3.40.390.10">
    <property type="entry name" value="Collagenase (Catalytic Domain)"/>
    <property type="match status" value="2"/>
</dbReference>
<dbReference type="GO" id="GO:0005886">
    <property type="term" value="C:plasma membrane"/>
    <property type="evidence" value="ECO:0007669"/>
    <property type="project" value="TreeGrafter"/>
</dbReference>
<proteinExistence type="predicted"/>
<dbReference type="InterPro" id="IPR042089">
    <property type="entry name" value="Peptidase_M13_dom_2"/>
</dbReference>
<accession>A0A4Z2CL97</accession>
<dbReference type="Proteomes" id="UP000311919">
    <property type="component" value="Unassembled WGS sequence"/>
</dbReference>
<gene>
    <name evidence="2" type="ORF">EWB00_009955</name>
</gene>
<dbReference type="InterPro" id="IPR008753">
    <property type="entry name" value="Peptidase_M13_N"/>
</dbReference>
<dbReference type="GO" id="GO:0004222">
    <property type="term" value="F:metalloendopeptidase activity"/>
    <property type="evidence" value="ECO:0007669"/>
    <property type="project" value="InterPro"/>
</dbReference>
<organism evidence="2 3">
    <name type="scientific">Schistosoma japonicum</name>
    <name type="common">Blood fluke</name>
    <dbReference type="NCBI Taxonomy" id="6182"/>
    <lineage>
        <taxon>Eukaryota</taxon>
        <taxon>Metazoa</taxon>
        <taxon>Spiralia</taxon>
        <taxon>Lophotrochozoa</taxon>
        <taxon>Platyhelminthes</taxon>
        <taxon>Trematoda</taxon>
        <taxon>Digenea</taxon>
        <taxon>Strigeidida</taxon>
        <taxon>Schistosomatoidea</taxon>
        <taxon>Schistosomatidae</taxon>
        <taxon>Schistosoma</taxon>
    </lineage>
</organism>
<dbReference type="SUPFAM" id="SSF55486">
    <property type="entry name" value="Metalloproteases ('zincins'), catalytic domain"/>
    <property type="match status" value="2"/>
</dbReference>
<reference evidence="2 3" key="1">
    <citation type="submission" date="2019-03" db="EMBL/GenBank/DDBJ databases">
        <title>An improved genome assembly of the fluke Schistosoma japonicum.</title>
        <authorList>
            <person name="Hu W."/>
            <person name="Luo F."/>
            <person name="Yin M."/>
            <person name="Mo X."/>
            <person name="Sun C."/>
            <person name="Wu Q."/>
            <person name="Zhu B."/>
            <person name="Xiang M."/>
            <person name="Wang J."/>
            <person name="Wang Y."/>
            <person name="Zhang T."/>
            <person name="Xu B."/>
            <person name="Zheng H."/>
            <person name="Feng Z."/>
        </authorList>
    </citation>
    <scope>NUCLEOTIDE SEQUENCE [LARGE SCALE GENOMIC DNA]</scope>
    <source>
        <strain evidence="2">HuSjv2</strain>
        <tissue evidence="2">Worms</tissue>
    </source>
</reference>
<dbReference type="PANTHER" id="PTHR11733">
    <property type="entry name" value="ZINC METALLOPROTEASE FAMILY M13 NEPRILYSIN-RELATED"/>
    <property type="match status" value="1"/>
</dbReference>
<dbReference type="InterPro" id="IPR000718">
    <property type="entry name" value="Peptidase_M13"/>
</dbReference>
<keyword evidence="3" id="KW-1185">Reference proteome</keyword>
<dbReference type="Pfam" id="PF05649">
    <property type="entry name" value="Peptidase_M13_N"/>
    <property type="match status" value="1"/>
</dbReference>
<dbReference type="OrthoDB" id="6475849at2759"/>
<comment type="caution">
    <text evidence="2">The sequence shown here is derived from an EMBL/GenBank/DDBJ whole genome shotgun (WGS) entry which is preliminary data.</text>
</comment>
<feature type="domain" description="Peptidase M13 N-terminal" evidence="1">
    <location>
        <begin position="3"/>
        <end position="106"/>
    </location>
</feature>
<dbReference type="GO" id="GO:0016485">
    <property type="term" value="P:protein processing"/>
    <property type="evidence" value="ECO:0007669"/>
    <property type="project" value="TreeGrafter"/>
</dbReference>
<dbReference type="AlphaFoldDB" id="A0A4Z2CL97"/>
<dbReference type="Gene3D" id="1.10.1380.10">
    <property type="entry name" value="Neutral endopeptidase , domain2"/>
    <property type="match status" value="1"/>
</dbReference>
<feature type="non-terminal residue" evidence="2">
    <location>
        <position position="1"/>
    </location>
</feature>
<dbReference type="EMBL" id="SKCS01000672">
    <property type="protein sequence ID" value="TNN04976.1"/>
    <property type="molecule type" value="Genomic_DNA"/>
</dbReference>
<name>A0A4Z2CL97_SCHJA</name>
<evidence type="ECO:0000313" key="3">
    <source>
        <dbReference type="Proteomes" id="UP000311919"/>
    </source>
</evidence>
<dbReference type="GO" id="GO:0046872">
    <property type="term" value="F:metal ion binding"/>
    <property type="evidence" value="ECO:0007669"/>
    <property type="project" value="UniProtKB-KW"/>
</dbReference>
<evidence type="ECO:0000259" key="1">
    <source>
        <dbReference type="Pfam" id="PF05649"/>
    </source>
</evidence>
<dbReference type="PANTHER" id="PTHR11733:SF167">
    <property type="entry name" value="FI17812P1-RELATED"/>
    <property type="match status" value="1"/>
</dbReference>
<sequence length="192" mass="22471">TYQTMMIINFVSGLLKYTLLPSNKETTDPSTSHSQPHFDVDCLTELMEAFAYTLTRYYIPAHVNETHKKEVTTMFEELRKTVLKSIPKYNWFTDDQRKFVLKKENNSAIYKIKKADFLDEIIADNGALHASFKTYKKLLEKLAGNVSQDRNTTSKHDQSFFRGFAQVNFVWEHRGKGLDEYIYDTPYVLEKN</sequence>